<evidence type="ECO:0000256" key="3">
    <source>
        <dbReference type="ARBA" id="ARBA00018323"/>
    </source>
</evidence>
<dbReference type="GO" id="GO:0019354">
    <property type="term" value="P:siroheme biosynthetic process"/>
    <property type="evidence" value="ECO:0007669"/>
    <property type="project" value="InterPro"/>
</dbReference>
<evidence type="ECO:0000256" key="7">
    <source>
        <dbReference type="ARBA" id="ARBA00023244"/>
    </source>
</evidence>
<dbReference type="EMBL" id="CP144914">
    <property type="protein sequence ID" value="WWD80817.1"/>
    <property type="molecule type" value="Genomic_DNA"/>
</dbReference>
<feature type="domain" description="Tetrapyrrole biosynthesis uroporphyrinogen III synthase" evidence="11">
    <location>
        <begin position="264"/>
        <end position="359"/>
    </location>
</feature>
<sequence>MKGFVSFVGAGPGDVELITAKGLRRLRKADVVLYDRLVNPRLLRFTKETCEFIYCGKLPTKHVMPQETINKTLKDKALAGHQVVRLKGGDPAVFGRVGEEASALKRKEVEYEIVPGITSSLAAASYAGIPVTHRNHSASITLRTGHSVEKSSTVPQDKEGHGDTIAYYMGVKNLGYHCEELVKDGFSPDTKAAVIEWATTGKQRTVTGTITTIEEEVKKTGIQNPAMTIIGDVVGLREELQWFEAKRLFGKRILVAKSSSAESSLEQHFLELGAEAYAFPALKLEKKNLASTSLQSVKKADALLFQSPESVTILLEQFYAEGFDVRDLPRNIYCLSEKTKRVLQNAGLKSEKINESGEGMLVVGYEKEEISSPGGEILTTHAVKLDNRFRIIDERMLEEEWETVVFPSAASVDWFLHVRNLYGMLNLSHLRFACLGETVKKYAQAHGFSILDEQVQQELEMWKNSSFHPVR</sequence>
<dbReference type="InterPro" id="IPR036108">
    <property type="entry name" value="4pyrrol_syn_uPrphyn_synt_sf"/>
</dbReference>
<feature type="domain" description="Tetrapyrrole methylase" evidence="10">
    <location>
        <begin position="5"/>
        <end position="213"/>
    </location>
</feature>
<dbReference type="GO" id="GO:0032259">
    <property type="term" value="P:methylation"/>
    <property type="evidence" value="ECO:0007669"/>
    <property type="project" value="UniProtKB-KW"/>
</dbReference>
<keyword evidence="13" id="KW-1185">Reference proteome</keyword>
<dbReference type="Pfam" id="PF02602">
    <property type="entry name" value="HEM4"/>
    <property type="match status" value="1"/>
</dbReference>
<dbReference type="FunFam" id="3.30.950.10:FF:000001">
    <property type="entry name" value="Siroheme synthase"/>
    <property type="match status" value="1"/>
</dbReference>
<dbReference type="InterPro" id="IPR003043">
    <property type="entry name" value="Uropor_MeTrfase_CS"/>
</dbReference>
<organism evidence="12 13">
    <name type="scientific">Alkalicoccus halolimnae</name>
    <dbReference type="NCBI Taxonomy" id="1667239"/>
    <lineage>
        <taxon>Bacteria</taxon>
        <taxon>Bacillati</taxon>
        <taxon>Bacillota</taxon>
        <taxon>Bacilli</taxon>
        <taxon>Bacillales</taxon>
        <taxon>Bacillaceae</taxon>
        <taxon>Alkalicoccus</taxon>
    </lineage>
</organism>
<dbReference type="Gene3D" id="3.40.1010.10">
    <property type="entry name" value="Cobalt-precorrin-4 Transmethylase, Domain 1"/>
    <property type="match status" value="1"/>
</dbReference>
<comment type="similarity">
    <text evidence="1 9">Belongs to the precorrin methyltransferase family.</text>
</comment>
<dbReference type="PANTHER" id="PTHR45790:SF3">
    <property type="entry name" value="S-ADENOSYL-L-METHIONINE-DEPENDENT UROPORPHYRINOGEN III METHYLTRANSFERASE, CHLOROPLASTIC"/>
    <property type="match status" value="1"/>
</dbReference>
<evidence type="ECO:0000259" key="10">
    <source>
        <dbReference type="Pfam" id="PF00590"/>
    </source>
</evidence>
<dbReference type="OrthoDB" id="9815856at2"/>
<evidence type="ECO:0000256" key="6">
    <source>
        <dbReference type="ARBA" id="ARBA00022691"/>
    </source>
</evidence>
<dbReference type="Gene3D" id="3.40.50.10090">
    <property type="match status" value="1"/>
</dbReference>
<evidence type="ECO:0000256" key="9">
    <source>
        <dbReference type="RuleBase" id="RU003960"/>
    </source>
</evidence>
<evidence type="ECO:0000256" key="4">
    <source>
        <dbReference type="ARBA" id="ARBA00022603"/>
    </source>
</evidence>
<dbReference type="NCBIfam" id="TIGR01469">
    <property type="entry name" value="cobA_cysG_Cterm"/>
    <property type="match status" value="1"/>
</dbReference>
<proteinExistence type="inferred from homology"/>
<dbReference type="Pfam" id="PF00590">
    <property type="entry name" value="TP_methylase"/>
    <property type="match status" value="1"/>
</dbReference>
<evidence type="ECO:0000256" key="1">
    <source>
        <dbReference type="ARBA" id="ARBA00005879"/>
    </source>
</evidence>
<dbReference type="GO" id="GO:0004851">
    <property type="term" value="F:uroporphyrin-III C-methyltransferase activity"/>
    <property type="evidence" value="ECO:0007669"/>
    <property type="project" value="UniProtKB-EC"/>
</dbReference>
<dbReference type="InterPro" id="IPR000878">
    <property type="entry name" value="4pyrrol_Mease"/>
</dbReference>
<dbReference type="EC" id="2.1.1.107" evidence="2"/>
<evidence type="ECO:0000313" key="13">
    <source>
        <dbReference type="Proteomes" id="UP000321816"/>
    </source>
</evidence>
<evidence type="ECO:0000256" key="8">
    <source>
        <dbReference type="ARBA" id="ARBA00079776"/>
    </source>
</evidence>
<dbReference type="InterPro" id="IPR003754">
    <property type="entry name" value="4pyrrol_synth_uPrphyn_synth"/>
</dbReference>
<dbReference type="InterPro" id="IPR035996">
    <property type="entry name" value="4pyrrol_Methylase_sf"/>
</dbReference>
<protein>
    <recommendedName>
        <fullName evidence="3">Uroporphyrinogen-III C-methyltransferase</fullName>
        <ecNumber evidence="2">2.1.1.107</ecNumber>
    </recommendedName>
    <alternativeName>
        <fullName evidence="8">Uroporphyrinogen III methylase</fullName>
    </alternativeName>
</protein>
<dbReference type="InterPro" id="IPR050161">
    <property type="entry name" value="Siro_Cobalamin_biosynth"/>
</dbReference>
<dbReference type="InterPro" id="IPR014776">
    <property type="entry name" value="4pyrrole_Mease_sub2"/>
</dbReference>
<dbReference type="GO" id="GO:0004852">
    <property type="term" value="F:uroporphyrinogen-III synthase activity"/>
    <property type="evidence" value="ECO:0007669"/>
    <property type="project" value="InterPro"/>
</dbReference>
<dbReference type="NCBIfam" id="NF004790">
    <property type="entry name" value="PRK06136.1"/>
    <property type="match status" value="1"/>
</dbReference>
<dbReference type="InterPro" id="IPR006366">
    <property type="entry name" value="CobA/CysG_C"/>
</dbReference>
<keyword evidence="7" id="KW-0627">Porphyrin biosynthesis</keyword>
<dbReference type="RefSeq" id="WP_147803260.1">
    <property type="nucleotide sequence ID" value="NZ_CP144914.1"/>
</dbReference>
<dbReference type="FunFam" id="3.40.1010.10:FF:000001">
    <property type="entry name" value="Siroheme synthase"/>
    <property type="match status" value="1"/>
</dbReference>
<dbReference type="SUPFAM" id="SSF69618">
    <property type="entry name" value="HemD-like"/>
    <property type="match status" value="1"/>
</dbReference>
<dbReference type="PROSITE" id="PS00840">
    <property type="entry name" value="SUMT_2"/>
    <property type="match status" value="1"/>
</dbReference>
<evidence type="ECO:0000256" key="2">
    <source>
        <dbReference type="ARBA" id="ARBA00012162"/>
    </source>
</evidence>
<dbReference type="SUPFAM" id="SSF53790">
    <property type="entry name" value="Tetrapyrrole methylase"/>
    <property type="match status" value="1"/>
</dbReference>
<name>A0A5C7F956_9BACI</name>
<dbReference type="CDD" id="cd11642">
    <property type="entry name" value="SUMT"/>
    <property type="match status" value="1"/>
</dbReference>
<evidence type="ECO:0000256" key="5">
    <source>
        <dbReference type="ARBA" id="ARBA00022679"/>
    </source>
</evidence>
<dbReference type="Gene3D" id="3.30.950.10">
    <property type="entry name" value="Methyltransferase, Cobalt-precorrin-4 Transmethylase, Domain 2"/>
    <property type="match status" value="1"/>
</dbReference>
<evidence type="ECO:0000313" key="12">
    <source>
        <dbReference type="EMBL" id="WWD80817.1"/>
    </source>
</evidence>
<accession>A0A5C7F956</accession>
<evidence type="ECO:0000259" key="11">
    <source>
        <dbReference type="Pfam" id="PF02602"/>
    </source>
</evidence>
<dbReference type="PANTHER" id="PTHR45790">
    <property type="entry name" value="SIROHEME SYNTHASE-RELATED"/>
    <property type="match status" value="1"/>
</dbReference>
<keyword evidence="4 9" id="KW-0489">Methyltransferase</keyword>
<reference evidence="12 13" key="1">
    <citation type="submission" date="2024-01" db="EMBL/GenBank/DDBJ databases">
        <title>Complete Genome Sequence of Alkalicoccus halolimnae BZ-SZ-XJ29T, a Moderately Halophilic Bacterium Isolated from a Salt Lake.</title>
        <authorList>
            <person name="Zhao B."/>
        </authorList>
    </citation>
    <scope>NUCLEOTIDE SEQUENCE [LARGE SCALE GENOMIC DNA]</scope>
    <source>
        <strain evidence="12 13">BZ-SZ-XJ29</strain>
    </source>
</reference>
<dbReference type="AlphaFoldDB" id="A0A5C7F956"/>
<keyword evidence="6" id="KW-0949">S-adenosyl-L-methionine</keyword>
<gene>
    <name evidence="12" type="primary">cobA</name>
    <name evidence="12" type="ORF">FTX54_004460</name>
</gene>
<keyword evidence="5 9" id="KW-0808">Transferase</keyword>
<dbReference type="Proteomes" id="UP000321816">
    <property type="component" value="Chromosome"/>
</dbReference>
<dbReference type="KEGG" id="ahal:FTX54_004460"/>
<dbReference type="InterPro" id="IPR014777">
    <property type="entry name" value="4pyrrole_Mease_sub1"/>
</dbReference>